<proteinExistence type="predicted"/>
<evidence type="ECO:0000313" key="2">
    <source>
        <dbReference type="Proteomes" id="UP000051048"/>
    </source>
</evidence>
<dbReference type="AlphaFoldDB" id="A0A0R1TKL3"/>
<dbReference type="PATRIC" id="fig|1423740.3.peg.1480"/>
<dbReference type="Proteomes" id="UP000051048">
    <property type="component" value="Unassembled WGS sequence"/>
</dbReference>
<gene>
    <name evidence="1" type="ORF">FC36_GL001374</name>
</gene>
<protein>
    <submittedName>
        <fullName evidence="1">Uncharacterized protein</fullName>
    </submittedName>
</protein>
<evidence type="ECO:0000313" key="1">
    <source>
        <dbReference type="EMBL" id="KRL81782.1"/>
    </source>
</evidence>
<dbReference type="RefSeq" id="WP_056986720.1">
    <property type="nucleotide sequence ID" value="NZ_AZFH01000031.1"/>
</dbReference>
<reference evidence="1 2" key="1">
    <citation type="journal article" date="2015" name="Genome Announc.">
        <title>Expanding the biotechnology potential of lactobacilli through comparative genomics of 213 strains and associated genera.</title>
        <authorList>
            <person name="Sun Z."/>
            <person name="Harris H.M."/>
            <person name="McCann A."/>
            <person name="Guo C."/>
            <person name="Argimon S."/>
            <person name="Zhang W."/>
            <person name="Yang X."/>
            <person name="Jeffery I.B."/>
            <person name="Cooney J.C."/>
            <person name="Kagawa T.F."/>
            <person name="Liu W."/>
            <person name="Song Y."/>
            <person name="Salvetti E."/>
            <person name="Wrobel A."/>
            <person name="Rasinkangas P."/>
            <person name="Parkhill J."/>
            <person name="Rea M.C."/>
            <person name="O'Sullivan O."/>
            <person name="Ritari J."/>
            <person name="Douillard F.P."/>
            <person name="Paul Ross R."/>
            <person name="Yang R."/>
            <person name="Briner A.E."/>
            <person name="Felis G.E."/>
            <person name="de Vos W.M."/>
            <person name="Barrangou R."/>
            <person name="Klaenhammer T.R."/>
            <person name="Caufield P.W."/>
            <person name="Cui Y."/>
            <person name="Zhang H."/>
            <person name="O'Toole P.W."/>
        </authorList>
    </citation>
    <scope>NUCLEOTIDE SEQUENCE [LARGE SCALE GENOMIC DNA]</scope>
    <source>
        <strain evidence="1 2">DSM 15833</strain>
    </source>
</reference>
<comment type="caution">
    <text evidence="1">The sequence shown here is derived from an EMBL/GenBank/DDBJ whole genome shotgun (WGS) entry which is preliminary data.</text>
</comment>
<name>A0A0R1TKL3_9LACO</name>
<accession>A0A0R1TKL3</accession>
<organism evidence="1 2">
    <name type="scientific">Ligilactobacillus equi DSM 15833 = JCM 10991</name>
    <dbReference type="NCBI Taxonomy" id="1423740"/>
    <lineage>
        <taxon>Bacteria</taxon>
        <taxon>Bacillati</taxon>
        <taxon>Bacillota</taxon>
        <taxon>Bacilli</taxon>
        <taxon>Lactobacillales</taxon>
        <taxon>Lactobacillaceae</taxon>
        <taxon>Ligilactobacillus</taxon>
    </lineage>
</organism>
<sequence>MFNLNQLSAEIEKFTLNNKGDVQLTIVLSGSKVDLEKLKMLKQDKVYVDLTSAQQTLELEEEEVDTDGPLQ</sequence>
<dbReference type="EMBL" id="AZFH01000031">
    <property type="protein sequence ID" value="KRL81782.1"/>
    <property type="molecule type" value="Genomic_DNA"/>
</dbReference>
<dbReference type="STRING" id="1423740.FC36_GL001374"/>